<name>A0ABZ2L623_9BACT</name>
<reference evidence="1" key="1">
    <citation type="submission" date="2021-12" db="EMBL/GenBank/DDBJ databases">
        <title>Discovery of the Pendulisporaceae a myxobacterial family with distinct sporulation behavior and unique specialized metabolism.</title>
        <authorList>
            <person name="Garcia R."/>
            <person name="Popoff A."/>
            <person name="Bader C.D."/>
            <person name="Loehr J."/>
            <person name="Walesch S."/>
            <person name="Walt C."/>
            <person name="Boldt J."/>
            <person name="Bunk B."/>
            <person name="Haeckl F.J.F.P.J."/>
            <person name="Gunesch A.P."/>
            <person name="Birkelbach J."/>
            <person name="Nuebel U."/>
            <person name="Pietschmann T."/>
            <person name="Bach T."/>
            <person name="Mueller R."/>
        </authorList>
    </citation>
    <scope>NUCLEOTIDE SEQUENCE</scope>
    <source>
        <strain evidence="1">MSr11367</strain>
    </source>
</reference>
<dbReference type="EMBL" id="CP089983">
    <property type="protein sequence ID" value="WXB06212.1"/>
    <property type="molecule type" value="Genomic_DNA"/>
</dbReference>
<sequence>MRLIVAVVTPSRFAAEEKLFASATATKAERSVRSSIGSIVTLSQKFDGDDYIQHNPSIGDGLSGLGKALEAMAKAGVTMKYDRIHHVLGEGNFVLTVSEGTFAGEPTAFYDLFRVDRGKLAEHWDTIEAIPIRARWKNANGKF</sequence>
<evidence type="ECO:0000313" key="2">
    <source>
        <dbReference type="Proteomes" id="UP001374803"/>
    </source>
</evidence>
<gene>
    <name evidence="1" type="ORF">LVJ94_02995</name>
</gene>
<evidence type="ECO:0000313" key="1">
    <source>
        <dbReference type="EMBL" id="WXB06212.1"/>
    </source>
</evidence>
<keyword evidence="2" id="KW-1185">Reference proteome</keyword>
<dbReference type="Gene3D" id="3.10.450.50">
    <property type="match status" value="1"/>
</dbReference>
<organism evidence="1 2">
    <name type="scientific">Pendulispora rubella</name>
    <dbReference type="NCBI Taxonomy" id="2741070"/>
    <lineage>
        <taxon>Bacteria</taxon>
        <taxon>Pseudomonadati</taxon>
        <taxon>Myxococcota</taxon>
        <taxon>Myxococcia</taxon>
        <taxon>Myxococcales</taxon>
        <taxon>Sorangiineae</taxon>
        <taxon>Pendulisporaceae</taxon>
        <taxon>Pendulispora</taxon>
    </lineage>
</organism>
<dbReference type="SUPFAM" id="SSF54427">
    <property type="entry name" value="NTF2-like"/>
    <property type="match status" value="1"/>
</dbReference>
<dbReference type="Proteomes" id="UP001374803">
    <property type="component" value="Chromosome"/>
</dbReference>
<protein>
    <recommendedName>
        <fullName evidence="3">SnoaL-like domain-containing protein</fullName>
    </recommendedName>
</protein>
<evidence type="ECO:0008006" key="3">
    <source>
        <dbReference type="Google" id="ProtNLM"/>
    </source>
</evidence>
<accession>A0ABZ2L623</accession>
<dbReference type="InterPro" id="IPR032710">
    <property type="entry name" value="NTF2-like_dom_sf"/>
</dbReference>
<proteinExistence type="predicted"/>